<accession>A0A2D3UVS0</accession>
<gene>
    <name evidence="1" type="ORF">RCC_02089</name>
</gene>
<proteinExistence type="predicted"/>
<dbReference type="Proteomes" id="UP000225277">
    <property type="component" value="Unassembled WGS sequence"/>
</dbReference>
<dbReference type="RefSeq" id="XP_023623140.1">
    <property type="nucleotide sequence ID" value="XM_023767372.1"/>
</dbReference>
<reference evidence="1 2" key="1">
    <citation type="submission" date="2016-03" db="EMBL/GenBank/DDBJ databases">
        <authorList>
            <person name="Ploux O."/>
        </authorList>
    </citation>
    <scope>NUCLEOTIDE SEQUENCE [LARGE SCALE GENOMIC DNA]</scope>
    <source>
        <strain evidence="1 2">URUG2</strain>
    </source>
</reference>
<evidence type="ECO:0000313" key="1">
    <source>
        <dbReference type="EMBL" id="CZT16247.1"/>
    </source>
</evidence>
<name>A0A2D3UVS0_9PEZI</name>
<dbReference type="EMBL" id="FJUY01000002">
    <property type="protein sequence ID" value="CZT16247.1"/>
    <property type="molecule type" value="Genomic_DNA"/>
</dbReference>
<sequence length="201" mass="23279">MANNSITANHIDLDNTMTASSSTTTEELNDRIQNLPQELQDWIKELVIDDGMPSSYVNIDDSYKPPLGLQIDHKSREKFAKEFYRLLSHRVVEYDPEVYSPAESLDHAYEKMRRWLWTLSTLHIQHIATLRFDVGEMRCRVTGITWFPKHISDECNLAWSALTSRVWIHLLGHGIVAIQMDEALLSDETHGVDLFREPIEE</sequence>
<protein>
    <submittedName>
        <fullName evidence="1">Uncharacterized protein</fullName>
    </submittedName>
</protein>
<dbReference type="GeneID" id="35597311"/>
<evidence type="ECO:0000313" key="2">
    <source>
        <dbReference type="Proteomes" id="UP000225277"/>
    </source>
</evidence>
<organism evidence="1 2">
    <name type="scientific">Ramularia collo-cygni</name>
    <dbReference type="NCBI Taxonomy" id="112498"/>
    <lineage>
        <taxon>Eukaryota</taxon>
        <taxon>Fungi</taxon>
        <taxon>Dikarya</taxon>
        <taxon>Ascomycota</taxon>
        <taxon>Pezizomycotina</taxon>
        <taxon>Dothideomycetes</taxon>
        <taxon>Dothideomycetidae</taxon>
        <taxon>Mycosphaerellales</taxon>
        <taxon>Mycosphaerellaceae</taxon>
        <taxon>Ramularia</taxon>
    </lineage>
</organism>
<dbReference type="AlphaFoldDB" id="A0A2D3UVS0"/>
<keyword evidence="2" id="KW-1185">Reference proteome</keyword>